<name>A0A9F5IWL4_PYTBI</name>
<evidence type="ECO:0000256" key="3">
    <source>
        <dbReference type="ARBA" id="ARBA00023157"/>
    </source>
</evidence>
<dbReference type="Gene3D" id="2.60.40.3210">
    <property type="entry name" value="Zona pellucida, ZP-N domain"/>
    <property type="match status" value="1"/>
</dbReference>
<organism evidence="7 8">
    <name type="scientific">Python bivittatus</name>
    <name type="common">Burmese python</name>
    <name type="synonym">Python molurus bivittatus</name>
    <dbReference type="NCBI Taxonomy" id="176946"/>
    <lineage>
        <taxon>Eukaryota</taxon>
        <taxon>Metazoa</taxon>
        <taxon>Chordata</taxon>
        <taxon>Craniata</taxon>
        <taxon>Vertebrata</taxon>
        <taxon>Euteleostomi</taxon>
        <taxon>Lepidosauria</taxon>
        <taxon>Squamata</taxon>
        <taxon>Bifurcata</taxon>
        <taxon>Unidentata</taxon>
        <taxon>Episquamata</taxon>
        <taxon>Toxicofera</taxon>
        <taxon>Serpentes</taxon>
        <taxon>Henophidia</taxon>
        <taxon>Pythonidae</taxon>
        <taxon>Python</taxon>
    </lineage>
</organism>
<proteinExistence type="predicted"/>
<dbReference type="InterPro" id="IPR014853">
    <property type="entry name" value="VWF/SSPO/ZAN-like_Cys-rich_dom"/>
</dbReference>
<keyword evidence="4" id="KW-0325">Glycoprotein</keyword>
<evidence type="ECO:0000313" key="7">
    <source>
        <dbReference type="Proteomes" id="UP000695026"/>
    </source>
</evidence>
<feature type="domain" description="VWFD" evidence="6">
    <location>
        <begin position="1"/>
        <end position="120"/>
    </location>
</feature>
<dbReference type="PANTHER" id="PTHR11339">
    <property type="entry name" value="EXTRACELLULAR MATRIX GLYCOPROTEIN RELATED"/>
    <property type="match status" value="1"/>
</dbReference>
<dbReference type="InterPro" id="IPR002919">
    <property type="entry name" value="TIL_dom"/>
</dbReference>
<accession>A0A9F5IWL4</accession>
<dbReference type="OMA" id="WRIATHC"/>
<dbReference type="SUPFAM" id="SSF57567">
    <property type="entry name" value="Serine protease inhibitors"/>
    <property type="match status" value="4"/>
</dbReference>
<dbReference type="PROSITE" id="PS00682">
    <property type="entry name" value="ZP_1"/>
    <property type="match status" value="1"/>
</dbReference>
<dbReference type="GeneID" id="112541120"/>
<reference evidence="8" key="1">
    <citation type="submission" date="2025-08" db="UniProtKB">
        <authorList>
            <consortium name="RefSeq"/>
        </authorList>
    </citation>
    <scope>IDENTIFICATION</scope>
    <source>
        <tissue evidence="8">Liver</tissue>
    </source>
</reference>
<dbReference type="GO" id="GO:0031012">
    <property type="term" value="C:extracellular matrix"/>
    <property type="evidence" value="ECO:0007669"/>
    <property type="project" value="TreeGrafter"/>
</dbReference>
<dbReference type="KEGG" id="pbi:112541120"/>
<evidence type="ECO:0000313" key="8">
    <source>
        <dbReference type="RefSeq" id="XP_025024958.1"/>
    </source>
</evidence>
<evidence type="ECO:0000256" key="2">
    <source>
        <dbReference type="ARBA" id="ARBA00022525"/>
    </source>
</evidence>
<dbReference type="InterPro" id="IPR036084">
    <property type="entry name" value="Ser_inhib-like_sf"/>
</dbReference>
<dbReference type="Pfam" id="PF08742">
    <property type="entry name" value="C8"/>
    <property type="match status" value="5"/>
</dbReference>
<dbReference type="InterPro" id="IPR025615">
    <property type="entry name" value="TILa_dom"/>
</dbReference>
<dbReference type="SMART" id="SM00832">
    <property type="entry name" value="C8"/>
    <property type="match status" value="5"/>
</dbReference>
<dbReference type="CDD" id="cd19941">
    <property type="entry name" value="TIL"/>
    <property type="match status" value="4"/>
</dbReference>
<dbReference type="InterPro" id="IPR042235">
    <property type="entry name" value="ZP-C_dom"/>
</dbReference>
<dbReference type="GO" id="GO:0005615">
    <property type="term" value="C:extracellular space"/>
    <property type="evidence" value="ECO:0007669"/>
    <property type="project" value="TreeGrafter"/>
</dbReference>
<dbReference type="PROSITE" id="PS51034">
    <property type="entry name" value="ZP_2"/>
    <property type="match status" value="1"/>
</dbReference>
<dbReference type="PANTHER" id="PTHR11339:SF373">
    <property type="entry name" value="VWFD DOMAIN-CONTAINING PROTEIN"/>
    <property type="match status" value="1"/>
</dbReference>
<dbReference type="OrthoDB" id="5945029at2759"/>
<dbReference type="InterPro" id="IPR050780">
    <property type="entry name" value="Mucin_vWF_Thrombospondin_sf"/>
</dbReference>
<dbReference type="Pfam" id="PF00100">
    <property type="entry name" value="Zona_pellucida"/>
    <property type="match status" value="1"/>
</dbReference>
<feature type="domain" description="ZP" evidence="5">
    <location>
        <begin position="1791"/>
        <end position="2045"/>
    </location>
</feature>
<dbReference type="Gene3D" id="2.10.25.10">
    <property type="entry name" value="Laminin"/>
    <property type="match status" value="4"/>
</dbReference>
<evidence type="ECO:0000256" key="4">
    <source>
        <dbReference type="ARBA" id="ARBA00023180"/>
    </source>
</evidence>
<dbReference type="PROSITE" id="PS51233">
    <property type="entry name" value="VWFD"/>
    <property type="match status" value="5"/>
</dbReference>
<comment type="subcellular location">
    <subcellularLocation>
        <location evidence="1">Secreted</location>
    </subcellularLocation>
</comment>
<dbReference type="Pfam" id="PF00094">
    <property type="entry name" value="VWD"/>
    <property type="match status" value="5"/>
</dbReference>
<dbReference type="FunFam" id="2.10.25.10:FF:000055">
    <property type="entry name" value="alpha-tectorin isoform X1"/>
    <property type="match status" value="3"/>
</dbReference>
<feature type="domain" description="VWFD" evidence="6">
    <location>
        <begin position="1480"/>
        <end position="1660"/>
    </location>
</feature>
<keyword evidence="7" id="KW-1185">Reference proteome</keyword>
<feature type="domain" description="VWFD" evidence="6">
    <location>
        <begin position="705"/>
        <end position="885"/>
    </location>
</feature>
<dbReference type="Pfam" id="PF12714">
    <property type="entry name" value="TILa"/>
    <property type="match status" value="3"/>
</dbReference>
<feature type="domain" description="VWFD" evidence="6">
    <location>
        <begin position="1095"/>
        <end position="1274"/>
    </location>
</feature>
<evidence type="ECO:0000259" key="5">
    <source>
        <dbReference type="PROSITE" id="PS51034"/>
    </source>
</evidence>
<evidence type="ECO:0000256" key="1">
    <source>
        <dbReference type="ARBA" id="ARBA00004613"/>
    </source>
</evidence>
<dbReference type="Gene3D" id="2.60.40.4100">
    <property type="entry name" value="Zona pellucida, ZP-C domain"/>
    <property type="match status" value="1"/>
</dbReference>
<gene>
    <name evidence="8" type="primary">LOC112541120</name>
</gene>
<sequence length="2105" mass="233619">MVLVLVNNTQIYLQRGHHGRVLIDGIALHLPVHLKSQRIAIYQHGFYAVLTTDFGLTVSYDLAHSLFVTLSSKYQGHVCGMCGNFKRANDNDSSMQNGSLAKHSLDLASIWSLPAITGSIVPPKLEKERLIQSKSMCWIIQNADGPFASCHSVVNPKPYLTSCILDVYASAEDHRILCLSIQTYAAACQRANVTLRPWRIESFCDADCPANSHYELCQEPCQGFCNGATFRHLCSPLCSEGCVCDAGYLWGGGKCIRPEQCGCEHNGHYYNVGDLLWLSHCTKRCSCDNSSTFHCIPASCNPGQKCAIQDGKLGCKNQLTTCTVSGDPHYFTFDGAIAHFQGTCAYEISKTPNSSLDFSFRVVATNKNFRNLRVSFIYRVDIWLSFKQFSSHVVLEQGKDVKVDGRRIILPAKLEHMANITKRRHMVTVKAHPNLEIQYNSRHALFVRVGPEYWGKLSGMCGNFNGYHGDDKVLPDGKKAENDAEFGNAWMSDISPPKCINDTGTLQPCIKRLELEQKCGILKDRSGPFSECHWHEDPAPYYDSCIFDLCQYGPGHDVLCAAIETYEEMCQSLKVKVPNWRQELGCDITCPPNAYYDFCGSACPVTCANYTALTKCPEPCIAGCTCQEGHVLNSGACIPLGQCGCRQNGQDYALGEEVVLSDTCSRKCSCKQPGHPLECQEHTCAPQEICKTVDGVWDCYPVSYRTMRVFGYLHVITFNGAAFSYQGACTYILSKYCGPPGKLPAFTIHMVNVHRYSTAASWTKQLDLDVYGERITVKGGQEGKVQVNGLLMNLPVILASGKLYAYYSRLSVIIQTEFGLSISYDWSYYVSVSVPETYSGSLCGLGGDFSKNHHQDFRTPNGSVVQDADIFGNSWKKADSLFYCAAVGVPATCSETQLALFRSQNYCGMISSGDGPFKECGNLIGLQNHTENCVTDLCTTQGAHKSLCKALQSYAWQCQAHGINVQPWREITECELTCPPNSYYELCGSPCPASCSQPAGPPSCFQSTCVEGCQCEARFVLSGSDCVPREQCGCSYKGQYYLNGETFFLEGEDCQKMYHCDGSISVTEADGSFCGPEQFCGTQKGVFGCHALSDGICRISGFLHYTTFDGQQYNFQGTSTYILVELCPMSKSLPSFRVEVKNEKLPNSSLSVVSKVFVSVNNTQIYLHREHQGTVKIDGVTVNLPVQIRALGTTIYQHGFYTILKTEFGLIVSYDPGHNLFVMLSPEYRGQTCGLCGNFNELMDDDFMMRNGSTTEDILDFALNWRSETNPADPGESVTFISGFEKGEHLTQFKSLCWIIQNPDGPFASCHLQVDPLSFLTDCISDLYASAGDSSILCHSIQTYVAACQRVNVTISPWRREDFCGLDCQANSHYELCGAPCQDVCSHVWVMPHCLPKCSEGCFCDQGYLRSGDSCIPEEQCGCVYNGLNYKIGDRVWLSGCHQQCTCYGPFDFRCIAASCNPGQKCTVKDGKLGCHSPWGTCTVTGDPHYFTFDGSVAHFQGTCAYEISKTCNASSPFFYRVVAENRHRGNPWVSFVTRVEIWLKSSRLTFHIVLRSGQIVEVNQEMVELPHALELMGSIAKIKNMVIIKLAADVEIHYNGQHTLFIKVGPEYQGKLCGMCGNFNGIPEDDKVLPDGSRARNDLHFGNAWKTETSPVGCLDDSSTLEPCENLQEYEEFCGILVSQMGPFAECHWHVDPSPFYLACLYDLCHYGRNNNMLCISLAAYEEMCLLQGIQTPGWRTSVQCPATDPCLDLACGDNEWCGEKRGNWGCFCYKDYSPTKKADYDYHLTCTSSKSMVSLSRCLLFTDGFPAERLHLADLTCTSSLVGDRLIFYFDTVQKTCGTQVEVNKTHAIYSNIVQGHLENTYGGMISRDRFLFLRFSCAFPLNINLSMASVVHPIHDIINATITSGQGNYQTIMTLYQDPQYSKPFAQSPILLTVNHRAYVGIQVLGADPTRFVITLSSCWATPDRDPSSSIRWDLITNQCPNPQDDTVEVEEDGVSLLGRFSFNVFMFIANLEEVYLHCRIRLCSFRMAKCTVNCHSPGSVIVGRRPPSAIISAGPFLKYSSNFLDQGLQLASRNCTPSPFIFLFLFLSTVVTCWIPC</sequence>
<dbReference type="InterPro" id="IPR001846">
    <property type="entry name" value="VWF_type-D"/>
</dbReference>
<evidence type="ECO:0000259" key="6">
    <source>
        <dbReference type="PROSITE" id="PS51233"/>
    </source>
</evidence>
<dbReference type="InterPro" id="IPR055355">
    <property type="entry name" value="ZP-C"/>
</dbReference>
<protein>
    <submittedName>
        <fullName evidence="8">IgGFc-binding protein-like</fullName>
    </submittedName>
</protein>
<dbReference type="Pfam" id="PF01826">
    <property type="entry name" value="TIL"/>
    <property type="match status" value="4"/>
</dbReference>
<keyword evidence="3" id="KW-1015">Disulfide bond</keyword>
<dbReference type="SMART" id="SM00241">
    <property type="entry name" value="ZP"/>
    <property type="match status" value="1"/>
</dbReference>
<dbReference type="SMART" id="SM00216">
    <property type="entry name" value="VWD"/>
    <property type="match status" value="4"/>
</dbReference>
<dbReference type="InterPro" id="IPR001507">
    <property type="entry name" value="ZP_dom"/>
</dbReference>
<keyword evidence="2" id="KW-0964">Secreted</keyword>
<dbReference type="RefSeq" id="XP_025024958.1">
    <property type="nucleotide sequence ID" value="XM_025169190.1"/>
</dbReference>
<dbReference type="InterPro" id="IPR017977">
    <property type="entry name" value="ZP_dom_CS"/>
</dbReference>
<dbReference type="Proteomes" id="UP000695026">
    <property type="component" value="Unplaced"/>
</dbReference>
<feature type="domain" description="VWFD" evidence="6">
    <location>
        <begin position="320"/>
        <end position="500"/>
    </location>
</feature>